<evidence type="ECO:0000313" key="12">
    <source>
        <dbReference type="Proteomes" id="UP000824260"/>
    </source>
</evidence>
<dbReference type="NCBIfam" id="TIGR01351">
    <property type="entry name" value="adk"/>
    <property type="match status" value="1"/>
</dbReference>
<reference evidence="11" key="2">
    <citation type="journal article" date="2021" name="PeerJ">
        <title>Extensive microbial diversity within the chicken gut microbiome revealed by metagenomics and culture.</title>
        <authorList>
            <person name="Gilroy R."/>
            <person name="Ravi A."/>
            <person name="Getino M."/>
            <person name="Pursley I."/>
            <person name="Horton D.L."/>
            <person name="Alikhan N.F."/>
            <person name="Baker D."/>
            <person name="Gharbi K."/>
            <person name="Hall N."/>
            <person name="Watson M."/>
            <person name="Adriaenssens E.M."/>
            <person name="Foster-Nyarko E."/>
            <person name="Jarju S."/>
            <person name="Secka A."/>
            <person name="Antonio M."/>
            <person name="Oren A."/>
            <person name="Chaudhuri R.R."/>
            <person name="La Ragione R."/>
            <person name="Hildebrand F."/>
            <person name="Pallen M.J."/>
        </authorList>
    </citation>
    <scope>NUCLEOTIDE SEQUENCE</scope>
    <source>
        <strain evidence="11">ChiSjej6B24-2974</strain>
    </source>
</reference>
<comment type="similarity">
    <text evidence="8 9">Belongs to the adenylate kinase family.</text>
</comment>
<evidence type="ECO:0000256" key="9">
    <source>
        <dbReference type="RuleBase" id="RU003330"/>
    </source>
</evidence>
<feature type="binding site" evidence="8">
    <location>
        <begin position="57"/>
        <end position="59"/>
    </location>
    <ligand>
        <name>AMP</name>
        <dbReference type="ChEBI" id="CHEBI:456215"/>
    </ligand>
</feature>
<accession>A0A9D0ZKB9</accession>
<reference evidence="11" key="1">
    <citation type="submission" date="2020-10" db="EMBL/GenBank/DDBJ databases">
        <authorList>
            <person name="Gilroy R."/>
        </authorList>
    </citation>
    <scope>NUCLEOTIDE SEQUENCE</scope>
    <source>
        <strain evidence="11">ChiSjej6B24-2974</strain>
    </source>
</reference>
<feature type="binding site" evidence="8">
    <location>
        <position position="164"/>
    </location>
    <ligand>
        <name>AMP</name>
        <dbReference type="ChEBI" id="CHEBI:456215"/>
    </ligand>
</feature>
<keyword evidence="7 8" id="KW-0067">ATP-binding</keyword>
<dbReference type="Proteomes" id="UP000824260">
    <property type="component" value="Unassembled WGS sequence"/>
</dbReference>
<dbReference type="InterPro" id="IPR000850">
    <property type="entry name" value="Adenylat/UMP-CMP_kin"/>
</dbReference>
<dbReference type="CDD" id="cd01428">
    <property type="entry name" value="ADK"/>
    <property type="match status" value="1"/>
</dbReference>
<dbReference type="PANTHER" id="PTHR23359">
    <property type="entry name" value="NUCLEOTIDE KINASE"/>
    <property type="match status" value="1"/>
</dbReference>
<dbReference type="HAMAP" id="MF_00235">
    <property type="entry name" value="Adenylate_kinase_Adk"/>
    <property type="match status" value="1"/>
</dbReference>
<dbReference type="Pfam" id="PF00406">
    <property type="entry name" value="ADK"/>
    <property type="match status" value="1"/>
</dbReference>
<comment type="domain">
    <text evidence="8">Consists of three domains, a large central CORE domain and two small peripheral domains, NMPbind and LID, which undergo movements during catalysis. The LID domain closes over the site of phosphoryl transfer upon ATP binding. Assembling and dissambling the active center during each catalytic cycle provides an effective means to prevent ATP hydrolysis. Some bacteria have evolved a zinc-coordinating structure that stabilizes the LID domain.</text>
</comment>
<comment type="subunit">
    <text evidence="8 10">Monomer.</text>
</comment>
<dbReference type="GO" id="GO:0004017">
    <property type="term" value="F:AMP kinase activity"/>
    <property type="evidence" value="ECO:0007669"/>
    <property type="project" value="UniProtKB-UniRule"/>
</dbReference>
<feature type="binding site" evidence="8">
    <location>
        <position position="146"/>
    </location>
    <ligand>
        <name>Zn(2+)</name>
        <dbReference type="ChEBI" id="CHEBI:29105"/>
        <note>structural</note>
    </ligand>
</feature>
<dbReference type="Gene3D" id="3.40.50.300">
    <property type="entry name" value="P-loop containing nucleotide triphosphate hydrolases"/>
    <property type="match status" value="1"/>
</dbReference>
<dbReference type="NCBIfam" id="NF001381">
    <property type="entry name" value="PRK00279.1-3"/>
    <property type="match status" value="1"/>
</dbReference>
<dbReference type="EMBL" id="DVFZ01000032">
    <property type="protein sequence ID" value="HIQ82033.1"/>
    <property type="molecule type" value="Genomic_DNA"/>
</dbReference>
<evidence type="ECO:0000313" key="11">
    <source>
        <dbReference type="EMBL" id="HIQ82033.1"/>
    </source>
</evidence>
<dbReference type="NCBIfam" id="NF011100">
    <property type="entry name" value="PRK14527.1"/>
    <property type="match status" value="1"/>
</dbReference>
<gene>
    <name evidence="8" type="primary">adk</name>
    <name evidence="11" type="ORF">IAA52_02905</name>
</gene>
<feature type="binding site" evidence="8">
    <location>
        <position position="128"/>
    </location>
    <ligand>
        <name>Zn(2+)</name>
        <dbReference type="ChEBI" id="CHEBI:29105"/>
        <note>structural</note>
    </ligand>
</feature>
<feature type="binding site" evidence="8">
    <location>
        <position position="192"/>
    </location>
    <ligand>
        <name>ATP</name>
        <dbReference type="ChEBI" id="CHEBI:30616"/>
    </ligand>
</feature>
<feature type="binding site" evidence="8">
    <location>
        <position position="125"/>
    </location>
    <ligand>
        <name>Zn(2+)</name>
        <dbReference type="ChEBI" id="CHEBI:29105"/>
        <note>structural</note>
    </ligand>
</feature>
<dbReference type="PRINTS" id="PR00094">
    <property type="entry name" value="ADENYLTKNASE"/>
</dbReference>
<keyword evidence="6 8" id="KW-0862">Zinc</keyword>
<evidence type="ECO:0000256" key="5">
    <source>
        <dbReference type="ARBA" id="ARBA00022777"/>
    </source>
</evidence>
<feature type="binding site" evidence="8">
    <location>
        <position position="153"/>
    </location>
    <ligand>
        <name>AMP</name>
        <dbReference type="ChEBI" id="CHEBI:456215"/>
    </ligand>
</feature>
<name>A0A9D0ZKB9_9FIRM</name>
<comment type="caution">
    <text evidence="11">The sequence shown here is derived from an EMBL/GenBank/DDBJ whole genome shotgun (WGS) entry which is preliminary data.</text>
</comment>
<keyword evidence="4 8" id="KW-0547">Nucleotide-binding</keyword>
<evidence type="ECO:0000256" key="1">
    <source>
        <dbReference type="ARBA" id="ARBA00022679"/>
    </source>
</evidence>
<dbReference type="EC" id="2.7.4.3" evidence="8 10"/>
<dbReference type="InterPro" id="IPR033690">
    <property type="entry name" value="Adenylat_kinase_CS"/>
</dbReference>
<evidence type="ECO:0000256" key="4">
    <source>
        <dbReference type="ARBA" id="ARBA00022741"/>
    </source>
</evidence>
<dbReference type="GO" id="GO:0005524">
    <property type="term" value="F:ATP binding"/>
    <property type="evidence" value="ECO:0007669"/>
    <property type="project" value="UniProtKB-UniRule"/>
</dbReference>
<feature type="binding site" evidence="8">
    <location>
        <begin position="85"/>
        <end position="88"/>
    </location>
    <ligand>
        <name>AMP</name>
        <dbReference type="ChEBI" id="CHEBI:456215"/>
    </ligand>
</feature>
<comment type="caution">
    <text evidence="8">Lacks conserved residue(s) required for the propagation of feature annotation.</text>
</comment>
<evidence type="ECO:0000256" key="6">
    <source>
        <dbReference type="ARBA" id="ARBA00022833"/>
    </source>
</evidence>
<keyword evidence="3 8" id="KW-0545">Nucleotide biosynthesis</keyword>
<dbReference type="InterPro" id="IPR006259">
    <property type="entry name" value="Adenyl_kin_sub"/>
</dbReference>
<comment type="function">
    <text evidence="8">Catalyzes the reversible transfer of the terminal phosphate group between ATP and AMP. Plays an important role in cellular energy homeostasis and in adenine nucleotide metabolism.</text>
</comment>
<dbReference type="PROSITE" id="PS00113">
    <property type="entry name" value="ADENYLATE_KINASE"/>
    <property type="match status" value="1"/>
</dbReference>
<evidence type="ECO:0000256" key="7">
    <source>
        <dbReference type="ARBA" id="ARBA00022840"/>
    </source>
</evidence>
<feature type="binding site" evidence="8">
    <location>
        <position position="31"/>
    </location>
    <ligand>
        <name>AMP</name>
        <dbReference type="ChEBI" id="CHEBI:456215"/>
    </ligand>
</feature>
<comment type="catalytic activity">
    <reaction evidence="8 10">
        <text>AMP + ATP = 2 ADP</text>
        <dbReference type="Rhea" id="RHEA:12973"/>
        <dbReference type="ChEBI" id="CHEBI:30616"/>
        <dbReference type="ChEBI" id="CHEBI:456215"/>
        <dbReference type="ChEBI" id="CHEBI:456216"/>
        <dbReference type="EC" id="2.7.4.3"/>
    </reaction>
</comment>
<feature type="binding site" evidence="8">
    <location>
        <position position="143"/>
    </location>
    <ligand>
        <name>Zn(2+)</name>
        <dbReference type="ChEBI" id="CHEBI:29105"/>
        <note>structural</note>
    </ligand>
</feature>
<feature type="region of interest" description="NMP" evidence="8">
    <location>
        <begin position="30"/>
        <end position="59"/>
    </location>
</feature>
<dbReference type="GO" id="GO:0008270">
    <property type="term" value="F:zinc ion binding"/>
    <property type="evidence" value="ECO:0007669"/>
    <property type="project" value="UniProtKB-UniRule"/>
</dbReference>
<feature type="binding site" evidence="8">
    <location>
        <position position="36"/>
    </location>
    <ligand>
        <name>AMP</name>
        <dbReference type="ChEBI" id="CHEBI:456215"/>
    </ligand>
</feature>
<proteinExistence type="inferred from homology"/>
<dbReference type="GO" id="GO:0005737">
    <property type="term" value="C:cytoplasm"/>
    <property type="evidence" value="ECO:0007669"/>
    <property type="project" value="UniProtKB-SubCell"/>
</dbReference>
<evidence type="ECO:0000256" key="10">
    <source>
        <dbReference type="RuleBase" id="RU003331"/>
    </source>
</evidence>
<keyword evidence="1 8" id="KW-0808">Transferase</keyword>
<evidence type="ECO:0000256" key="3">
    <source>
        <dbReference type="ARBA" id="ARBA00022727"/>
    </source>
</evidence>
<evidence type="ECO:0000256" key="8">
    <source>
        <dbReference type="HAMAP-Rule" id="MF_00235"/>
    </source>
</evidence>
<keyword evidence="2 8" id="KW-0479">Metal-binding</keyword>
<feature type="binding site" evidence="8">
    <location>
        <begin position="131"/>
        <end position="132"/>
    </location>
    <ligand>
        <name>ATP</name>
        <dbReference type="ChEBI" id="CHEBI:30616"/>
    </ligand>
</feature>
<dbReference type="NCBIfam" id="NF001380">
    <property type="entry name" value="PRK00279.1-2"/>
    <property type="match status" value="1"/>
</dbReference>
<comment type="subcellular location">
    <subcellularLocation>
        <location evidence="8 10">Cytoplasm</location>
    </subcellularLocation>
</comment>
<dbReference type="AlphaFoldDB" id="A0A9D0ZKB9"/>
<feature type="binding site" evidence="8">
    <location>
        <position position="122"/>
    </location>
    <ligand>
        <name>ATP</name>
        <dbReference type="ChEBI" id="CHEBI:30616"/>
    </ligand>
</feature>
<organism evidence="11 12">
    <name type="scientific">Candidatus Pullichristensenella stercorigallinarum</name>
    <dbReference type="NCBI Taxonomy" id="2840909"/>
    <lineage>
        <taxon>Bacteria</taxon>
        <taxon>Bacillati</taxon>
        <taxon>Bacillota</taxon>
        <taxon>Clostridia</taxon>
        <taxon>Candidatus Pullichristensenella</taxon>
    </lineage>
</organism>
<dbReference type="GO" id="GO:0044209">
    <property type="term" value="P:AMP salvage"/>
    <property type="evidence" value="ECO:0007669"/>
    <property type="project" value="UniProtKB-UniRule"/>
</dbReference>
<dbReference type="SUPFAM" id="SSF52540">
    <property type="entry name" value="P-loop containing nucleoside triphosphate hydrolases"/>
    <property type="match status" value="1"/>
</dbReference>
<comment type="pathway">
    <text evidence="8">Purine metabolism; AMP biosynthesis via salvage pathway; AMP from ADP: step 1/1.</text>
</comment>
<feature type="binding site" evidence="8">
    <location>
        <begin position="10"/>
        <end position="15"/>
    </location>
    <ligand>
        <name>ATP</name>
        <dbReference type="ChEBI" id="CHEBI:30616"/>
    </ligand>
</feature>
<keyword evidence="8" id="KW-0963">Cytoplasm</keyword>
<sequence length="208" mass="22707">MKLIFLGPPGAGKGTQALGVSSRLNVPHISTGNMLRAAVRNETPMGLAAKQFMDAGQLVPDEVLIEMVRERLSMSDCQNGYLLDGFPRTVEQAEALEGISAPDCVVNIAVPDERLLERLTGRRVCGKCSGTFHISKLTDERTCPVCGWTLTHRDDDQPVTIRQRLKVYHEQTAPLIGYYEGKGKLRTVDGDCPPEDVLESIVAALECA</sequence>
<feature type="binding site" evidence="8">
    <location>
        <position position="92"/>
    </location>
    <ligand>
        <name>AMP</name>
        <dbReference type="ChEBI" id="CHEBI:456215"/>
    </ligand>
</feature>
<dbReference type="FunFam" id="3.40.50.300:FF:000106">
    <property type="entry name" value="Adenylate kinase mitochondrial"/>
    <property type="match status" value="1"/>
</dbReference>
<keyword evidence="5 8" id="KW-0418">Kinase</keyword>
<protein>
    <recommendedName>
        <fullName evidence="8 10">Adenylate kinase</fullName>
        <shortName evidence="8">AK</shortName>
        <ecNumber evidence="8 10">2.7.4.3</ecNumber>
    </recommendedName>
    <alternativeName>
        <fullName evidence="8">ATP-AMP transphosphorylase</fullName>
    </alternativeName>
    <alternativeName>
        <fullName evidence="8">ATP:AMP phosphotransferase</fullName>
    </alternativeName>
    <alternativeName>
        <fullName evidence="8">Adenylate monophosphate kinase</fullName>
    </alternativeName>
</protein>
<dbReference type="InterPro" id="IPR027417">
    <property type="entry name" value="P-loop_NTPase"/>
</dbReference>
<evidence type="ECO:0000256" key="2">
    <source>
        <dbReference type="ARBA" id="ARBA00022723"/>
    </source>
</evidence>